<evidence type="ECO:0000256" key="3">
    <source>
        <dbReference type="ARBA" id="ARBA00022827"/>
    </source>
</evidence>
<dbReference type="EMBL" id="CABVGP010000001">
    <property type="protein sequence ID" value="VVJ18918.1"/>
    <property type="molecule type" value="Genomic_DNA"/>
</dbReference>
<reference evidence="6 7" key="1">
    <citation type="submission" date="2019-09" db="EMBL/GenBank/DDBJ databases">
        <authorList>
            <person name="Leyn A S."/>
        </authorList>
    </citation>
    <scope>NUCLEOTIDE SEQUENCE [LARGE SCALE GENOMIC DNA]</scope>
    <source>
        <strain evidence="6">AA231_1</strain>
    </source>
</reference>
<comment type="cofactor">
    <cofactor evidence="1">
        <name>FAD</name>
        <dbReference type="ChEBI" id="CHEBI:57692"/>
    </cofactor>
</comment>
<sequence>MDAPQWTVCAVAPGGYPLGMNPHSLVVVGSGPAGVSAARAYREAGGAGPVRVLTADTDPPYERPPLSKEFLRGEADLPLLDHDFPATHDIDVALGDPVAELGDGRVRTASGTVHRFTTCVLATGAEPVRPGIPGAGHPDVRTLRSAADSRALRAAASGVRSAIVAGAGFIGCEAAVSLSRLGLQVTVVCPDDVPQEKRLGREAGEFLLHWLKSEGVSVLRGTKLLSIEGGYRVRTDLVPILDTGLVVLATGVRPRIELAEAAGLTIEQGRIRTDEHLRTSAPGVLAAGDVALAHNPAAGRALAVEHWGEGLAMGEVAGRTAAGEDAAWDEVPGFWSVIGDRVLKYAAWGDGFDRAYPRPRDDGGFTVWYEKDGKTVGVLTHEADEDYERGRELVRRGDPVPGS</sequence>
<dbReference type="Pfam" id="PF07992">
    <property type="entry name" value="Pyr_redox_2"/>
    <property type="match status" value="1"/>
</dbReference>
<evidence type="ECO:0000256" key="2">
    <source>
        <dbReference type="ARBA" id="ARBA00022630"/>
    </source>
</evidence>
<evidence type="ECO:0000259" key="5">
    <source>
        <dbReference type="Pfam" id="PF07992"/>
    </source>
</evidence>
<keyword evidence="2" id="KW-0285">Flavoprotein</keyword>
<evidence type="ECO:0000256" key="1">
    <source>
        <dbReference type="ARBA" id="ARBA00001974"/>
    </source>
</evidence>
<dbReference type="GO" id="GO:0005737">
    <property type="term" value="C:cytoplasm"/>
    <property type="evidence" value="ECO:0007669"/>
    <property type="project" value="TreeGrafter"/>
</dbReference>
<dbReference type="InterPro" id="IPR023753">
    <property type="entry name" value="FAD/NAD-binding_dom"/>
</dbReference>
<dbReference type="PRINTS" id="PR00368">
    <property type="entry name" value="FADPNR"/>
</dbReference>
<organism evidence="6 7">
    <name type="scientific">Amycolatopsis camponoti</name>
    <dbReference type="NCBI Taxonomy" id="2606593"/>
    <lineage>
        <taxon>Bacteria</taxon>
        <taxon>Bacillati</taxon>
        <taxon>Actinomycetota</taxon>
        <taxon>Actinomycetes</taxon>
        <taxon>Pseudonocardiales</taxon>
        <taxon>Pseudonocardiaceae</taxon>
        <taxon>Amycolatopsis</taxon>
    </lineage>
</organism>
<dbReference type="AlphaFoldDB" id="A0A6I8LQV9"/>
<evidence type="ECO:0000313" key="7">
    <source>
        <dbReference type="Proteomes" id="UP000399805"/>
    </source>
</evidence>
<keyword evidence="4" id="KW-0560">Oxidoreductase</keyword>
<dbReference type="InterPro" id="IPR016156">
    <property type="entry name" value="FAD/NAD-linked_Rdtase_dimer_sf"/>
</dbReference>
<dbReference type="PANTHER" id="PTHR43557">
    <property type="entry name" value="APOPTOSIS-INDUCING FACTOR 1"/>
    <property type="match status" value="1"/>
</dbReference>
<proteinExistence type="predicted"/>
<name>A0A6I8LQV9_9PSEU</name>
<dbReference type="Proteomes" id="UP000399805">
    <property type="component" value="Unassembled WGS sequence"/>
</dbReference>
<dbReference type="InterPro" id="IPR050446">
    <property type="entry name" value="FAD-oxidoreductase/Apoptosis"/>
</dbReference>
<dbReference type="InterPro" id="IPR036188">
    <property type="entry name" value="FAD/NAD-bd_sf"/>
</dbReference>
<evidence type="ECO:0000313" key="6">
    <source>
        <dbReference type="EMBL" id="VVJ18918.1"/>
    </source>
</evidence>
<gene>
    <name evidence="6" type="ORF">AA23TX_03939</name>
</gene>
<dbReference type="Gene3D" id="3.30.390.30">
    <property type="match status" value="1"/>
</dbReference>
<dbReference type="PANTHER" id="PTHR43557:SF2">
    <property type="entry name" value="RIESKE DOMAIN-CONTAINING PROTEIN-RELATED"/>
    <property type="match status" value="1"/>
</dbReference>
<dbReference type="PRINTS" id="PR00469">
    <property type="entry name" value="PNDRDTASEII"/>
</dbReference>
<dbReference type="GO" id="GO:0016651">
    <property type="term" value="F:oxidoreductase activity, acting on NAD(P)H"/>
    <property type="evidence" value="ECO:0007669"/>
    <property type="project" value="TreeGrafter"/>
</dbReference>
<protein>
    <submittedName>
        <fullName evidence="6">Ferredoxin reductase</fullName>
    </submittedName>
</protein>
<evidence type="ECO:0000256" key="4">
    <source>
        <dbReference type="ARBA" id="ARBA00023002"/>
    </source>
</evidence>
<dbReference type="Gene3D" id="3.50.50.60">
    <property type="entry name" value="FAD/NAD(P)-binding domain"/>
    <property type="match status" value="2"/>
</dbReference>
<keyword evidence="7" id="KW-1185">Reference proteome</keyword>
<keyword evidence="3" id="KW-0274">FAD</keyword>
<dbReference type="SUPFAM" id="SSF51905">
    <property type="entry name" value="FAD/NAD(P)-binding domain"/>
    <property type="match status" value="1"/>
</dbReference>
<feature type="domain" description="FAD/NAD(P)-binding" evidence="5">
    <location>
        <begin position="24"/>
        <end position="297"/>
    </location>
</feature>
<dbReference type="SUPFAM" id="SSF55424">
    <property type="entry name" value="FAD/NAD-linked reductases, dimerisation (C-terminal) domain"/>
    <property type="match status" value="1"/>
</dbReference>
<accession>A0A6I8LQV9</accession>